<name>A0A7S3R1T4_DUNTE</name>
<organism evidence="1">
    <name type="scientific">Dunaliella tertiolecta</name>
    <name type="common">Green alga</name>
    <dbReference type="NCBI Taxonomy" id="3047"/>
    <lineage>
        <taxon>Eukaryota</taxon>
        <taxon>Viridiplantae</taxon>
        <taxon>Chlorophyta</taxon>
        <taxon>core chlorophytes</taxon>
        <taxon>Chlorophyceae</taxon>
        <taxon>CS clade</taxon>
        <taxon>Chlamydomonadales</taxon>
        <taxon>Dunaliellaceae</taxon>
        <taxon>Dunaliella</taxon>
    </lineage>
</organism>
<proteinExistence type="predicted"/>
<accession>A0A7S3R1T4</accession>
<reference evidence="1" key="1">
    <citation type="submission" date="2021-01" db="EMBL/GenBank/DDBJ databases">
        <authorList>
            <person name="Corre E."/>
            <person name="Pelletier E."/>
            <person name="Niang G."/>
            <person name="Scheremetjew M."/>
            <person name="Finn R."/>
            <person name="Kale V."/>
            <person name="Holt S."/>
            <person name="Cochrane G."/>
            <person name="Meng A."/>
            <person name="Brown T."/>
            <person name="Cohen L."/>
        </authorList>
    </citation>
    <scope>NUCLEOTIDE SEQUENCE</scope>
    <source>
        <strain evidence="1">CCMP1320</strain>
    </source>
</reference>
<sequence length="139" mass="15677">MFAAVQSPRRGSANMQAAHTLSRPNLICLDVIIDLKPPQDPRTLALETPLAWKTHTHHEHGMLPDLLTISMHLLVHTLAIAATEQHILPFPCRVFMQNTSSHSRAGKKSTTIKVAGDKEKCKPARNSFYFYRRRTANEK</sequence>
<evidence type="ECO:0000313" key="1">
    <source>
        <dbReference type="EMBL" id="CAE0499724.1"/>
    </source>
</evidence>
<gene>
    <name evidence="1" type="ORF">DTER00134_LOCUS14797</name>
</gene>
<dbReference type="AlphaFoldDB" id="A0A7S3R1T4"/>
<dbReference type="EMBL" id="HBIP01024623">
    <property type="protein sequence ID" value="CAE0499724.1"/>
    <property type="molecule type" value="Transcribed_RNA"/>
</dbReference>
<protein>
    <submittedName>
        <fullName evidence="1">Uncharacterized protein</fullName>
    </submittedName>
</protein>